<proteinExistence type="predicted"/>
<dbReference type="GO" id="GO:0008270">
    <property type="term" value="F:zinc ion binding"/>
    <property type="evidence" value="ECO:0007669"/>
    <property type="project" value="TreeGrafter"/>
</dbReference>
<dbReference type="Gene3D" id="3.30.2320.50">
    <property type="match status" value="1"/>
</dbReference>
<dbReference type="Pfam" id="PF01155">
    <property type="entry name" value="HypA"/>
    <property type="match status" value="1"/>
</dbReference>
<dbReference type="Proteomes" id="UP000468901">
    <property type="component" value="Unassembled WGS sequence"/>
</dbReference>
<evidence type="ECO:0000313" key="4">
    <source>
        <dbReference type="EMBL" id="KAB7738981.1"/>
    </source>
</evidence>
<evidence type="ECO:0000256" key="3">
    <source>
        <dbReference type="ARBA" id="ARBA00022833"/>
    </source>
</evidence>
<keyword evidence="2" id="KW-0479">Metal-binding</keyword>
<protein>
    <submittedName>
        <fullName evidence="4">Hydrogenase maturation nickel metallochaperone HypA</fullName>
    </submittedName>
</protein>
<comment type="caution">
    <text evidence="4">The sequence shown here is derived from an EMBL/GenBank/DDBJ whole genome shotgun (WGS) entry which is preliminary data.</text>
</comment>
<evidence type="ECO:0000256" key="1">
    <source>
        <dbReference type="ARBA" id="ARBA00022596"/>
    </source>
</evidence>
<sequence length="87" mass="9723">MHEASIMNDLMAKIKDIAKKEGVTRVTGIEVWLGALSHMSAEHFREHFEESSKGSLAEGARLDVECSDDIRHPDAQTIMLRSIEAED</sequence>
<dbReference type="GO" id="GO:0016151">
    <property type="term" value="F:nickel cation binding"/>
    <property type="evidence" value="ECO:0007669"/>
    <property type="project" value="InterPro"/>
</dbReference>
<gene>
    <name evidence="4" type="ORF">F2P47_14370</name>
</gene>
<evidence type="ECO:0000313" key="5">
    <source>
        <dbReference type="Proteomes" id="UP000468901"/>
    </source>
</evidence>
<dbReference type="InterPro" id="IPR000688">
    <property type="entry name" value="HypA/HybF"/>
</dbReference>
<accession>A0A6N6VKE1</accession>
<dbReference type="GO" id="GO:0051604">
    <property type="term" value="P:protein maturation"/>
    <property type="evidence" value="ECO:0007669"/>
    <property type="project" value="InterPro"/>
</dbReference>
<evidence type="ECO:0000256" key="2">
    <source>
        <dbReference type="ARBA" id="ARBA00022723"/>
    </source>
</evidence>
<dbReference type="AlphaFoldDB" id="A0A6N6VKE1"/>
<dbReference type="EMBL" id="WESC01000014">
    <property type="protein sequence ID" value="KAB7738981.1"/>
    <property type="molecule type" value="Genomic_DNA"/>
</dbReference>
<keyword evidence="1" id="KW-0533">Nickel</keyword>
<reference evidence="4 5" key="1">
    <citation type="submission" date="2019-09" db="EMBL/GenBank/DDBJ databases">
        <title>Parvibaculum sedimenti sp. nov., isolated from sediment.</title>
        <authorList>
            <person name="Wang Y."/>
        </authorList>
    </citation>
    <scope>NUCLEOTIDE SEQUENCE [LARGE SCALE GENOMIC DNA]</scope>
    <source>
        <strain evidence="4 5">HXT-9</strain>
    </source>
</reference>
<dbReference type="RefSeq" id="WP_152217072.1">
    <property type="nucleotide sequence ID" value="NZ_JBAQYD010000034.1"/>
</dbReference>
<keyword evidence="3" id="KW-0862">Zinc</keyword>
<dbReference type="PANTHER" id="PTHR34535:SF3">
    <property type="entry name" value="HYDROGENASE MATURATION FACTOR HYPA"/>
    <property type="match status" value="1"/>
</dbReference>
<keyword evidence="5" id="KW-1185">Reference proteome</keyword>
<dbReference type="PANTHER" id="PTHR34535">
    <property type="entry name" value="HYDROGENASE MATURATION FACTOR HYPA"/>
    <property type="match status" value="1"/>
</dbReference>
<organism evidence="4 5">
    <name type="scientific">Parvibaculum sedimenti</name>
    <dbReference type="NCBI Taxonomy" id="2608632"/>
    <lineage>
        <taxon>Bacteria</taxon>
        <taxon>Pseudomonadati</taxon>
        <taxon>Pseudomonadota</taxon>
        <taxon>Alphaproteobacteria</taxon>
        <taxon>Hyphomicrobiales</taxon>
        <taxon>Parvibaculaceae</taxon>
        <taxon>Parvibaculum</taxon>
    </lineage>
</organism>
<name>A0A6N6VKE1_9HYPH</name>